<proteinExistence type="predicted"/>
<evidence type="ECO:0000313" key="1">
    <source>
        <dbReference type="EMBL" id="KAJ6997833.1"/>
    </source>
</evidence>
<dbReference type="EMBL" id="JAQIZT010000005">
    <property type="protein sequence ID" value="KAJ6997833.1"/>
    <property type="molecule type" value="Genomic_DNA"/>
</dbReference>
<gene>
    <name evidence="1" type="ORF">NC653_014154</name>
</gene>
<organism evidence="1 2">
    <name type="scientific">Populus alba x Populus x berolinensis</name>
    <dbReference type="NCBI Taxonomy" id="444605"/>
    <lineage>
        <taxon>Eukaryota</taxon>
        <taxon>Viridiplantae</taxon>
        <taxon>Streptophyta</taxon>
        <taxon>Embryophyta</taxon>
        <taxon>Tracheophyta</taxon>
        <taxon>Spermatophyta</taxon>
        <taxon>Magnoliopsida</taxon>
        <taxon>eudicotyledons</taxon>
        <taxon>Gunneridae</taxon>
        <taxon>Pentapetalae</taxon>
        <taxon>rosids</taxon>
        <taxon>fabids</taxon>
        <taxon>Malpighiales</taxon>
        <taxon>Salicaceae</taxon>
        <taxon>Saliceae</taxon>
        <taxon>Populus</taxon>
    </lineage>
</organism>
<accession>A0AAD6W3E9</accession>
<evidence type="ECO:0000313" key="2">
    <source>
        <dbReference type="Proteomes" id="UP001164929"/>
    </source>
</evidence>
<sequence>MVKSGLGGFQFEFHIQISICLWRLVIFIKAINSELREKINLTMPWKCILIYEGRPNMTWLRIRSTILVAQDSYSSPGG</sequence>
<dbReference type="Proteomes" id="UP001164929">
    <property type="component" value="Chromosome 5"/>
</dbReference>
<comment type="caution">
    <text evidence="1">The sequence shown here is derived from an EMBL/GenBank/DDBJ whole genome shotgun (WGS) entry which is preliminary data.</text>
</comment>
<reference evidence="1" key="1">
    <citation type="journal article" date="2023" name="Mol. Ecol. Resour.">
        <title>Chromosome-level genome assembly of a triploid poplar Populus alba 'Berolinensis'.</title>
        <authorList>
            <person name="Chen S."/>
            <person name="Yu Y."/>
            <person name="Wang X."/>
            <person name="Wang S."/>
            <person name="Zhang T."/>
            <person name="Zhou Y."/>
            <person name="He R."/>
            <person name="Meng N."/>
            <person name="Wang Y."/>
            <person name="Liu W."/>
            <person name="Liu Z."/>
            <person name="Liu J."/>
            <person name="Guo Q."/>
            <person name="Huang H."/>
            <person name="Sederoff R.R."/>
            <person name="Wang G."/>
            <person name="Qu G."/>
            <person name="Chen S."/>
        </authorList>
    </citation>
    <scope>NUCLEOTIDE SEQUENCE</scope>
    <source>
        <strain evidence="1">SC-2020</strain>
    </source>
</reference>
<dbReference type="AlphaFoldDB" id="A0AAD6W3E9"/>
<keyword evidence="2" id="KW-1185">Reference proteome</keyword>
<name>A0AAD6W3E9_9ROSI</name>
<protein>
    <submittedName>
        <fullName evidence="1">Uncharacterized protein</fullName>
    </submittedName>
</protein>